<dbReference type="PANTHER" id="PTHR38166">
    <property type="entry name" value="C2H2-TYPE DOMAIN-CONTAINING PROTEIN-RELATED"/>
    <property type="match status" value="1"/>
</dbReference>
<feature type="region of interest" description="Disordered" evidence="1">
    <location>
        <begin position="1"/>
        <end position="42"/>
    </location>
</feature>
<evidence type="ECO:0000313" key="3">
    <source>
        <dbReference type="Proteomes" id="UP000664132"/>
    </source>
</evidence>
<dbReference type="PANTHER" id="PTHR38166:SF1">
    <property type="entry name" value="C2H2-TYPE DOMAIN-CONTAINING PROTEIN"/>
    <property type="match status" value="1"/>
</dbReference>
<name>A0A8H7TGJ4_9HELO</name>
<accession>A0A8H7TGJ4</accession>
<dbReference type="OrthoDB" id="5382659at2759"/>
<dbReference type="EMBL" id="JAFJYH010000121">
    <property type="protein sequence ID" value="KAG4418745.1"/>
    <property type="molecule type" value="Genomic_DNA"/>
</dbReference>
<feature type="compositionally biased region" description="Polar residues" evidence="1">
    <location>
        <begin position="132"/>
        <end position="148"/>
    </location>
</feature>
<proteinExistence type="predicted"/>
<protein>
    <submittedName>
        <fullName evidence="2">Uncharacterized protein</fullName>
    </submittedName>
</protein>
<feature type="compositionally biased region" description="Polar residues" evidence="1">
    <location>
        <begin position="155"/>
        <end position="165"/>
    </location>
</feature>
<gene>
    <name evidence="2" type="ORF">IFR04_008107</name>
</gene>
<keyword evidence="3" id="KW-1185">Reference proteome</keyword>
<evidence type="ECO:0000313" key="2">
    <source>
        <dbReference type="EMBL" id="KAG4418745.1"/>
    </source>
</evidence>
<comment type="caution">
    <text evidence="2">The sequence shown here is derived from an EMBL/GenBank/DDBJ whole genome shotgun (WGS) entry which is preliminary data.</text>
</comment>
<organism evidence="2 3">
    <name type="scientific">Cadophora malorum</name>
    <dbReference type="NCBI Taxonomy" id="108018"/>
    <lineage>
        <taxon>Eukaryota</taxon>
        <taxon>Fungi</taxon>
        <taxon>Dikarya</taxon>
        <taxon>Ascomycota</taxon>
        <taxon>Pezizomycotina</taxon>
        <taxon>Leotiomycetes</taxon>
        <taxon>Helotiales</taxon>
        <taxon>Ploettnerulaceae</taxon>
        <taxon>Cadophora</taxon>
    </lineage>
</organism>
<dbReference type="AlphaFoldDB" id="A0A8H7TGJ4"/>
<sequence length="238" mass="26752">MILQGQNTCDVENRSPPPKGISAEQEKALRSRKKTGASQSEEGRWKEIYQVLFPGEPCPKSPYFEEVQDESRPPGLIDVNQFSVYAQRNFPTLLRSMLEQTATEPYDGTLEVLVSSVAQCVDTLLRDYPLQTTTEGGTSPEQVINSQAKVEDLRSTSSGVSSHTMTPADVSQEISPTHTEPPWLMLPTLESNEIIERPLETLPVVPKPSELDESDVGRQMEIPNWDLLQQSWEEWSDY</sequence>
<dbReference type="Proteomes" id="UP000664132">
    <property type="component" value="Unassembled WGS sequence"/>
</dbReference>
<feature type="compositionally biased region" description="Polar residues" evidence="1">
    <location>
        <begin position="1"/>
        <end position="10"/>
    </location>
</feature>
<feature type="region of interest" description="Disordered" evidence="1">
    <location>
        <begin position="132"/>
        <end position="182"/>
    </location>
</feature>
<evidence type="ECO:0000256" key="1">
    <source>
        <dbReference type="SAM" id="MobiDB-lite"/>
    </source>
</evidence>
<reference evidence="2" key="1">
    <citation type="submission" date="2021-02" db="EMBL/GenBank/DDBJ databases">
        <title>Genome sequence Cadophora malorum strain M34.</title>
        <authorList>
            <person name="Stefanovic E."/>
            <person name="Vu D."/>
            <person name="Scully C."/>
            <person name="Dijksterhuis J."/>
            <person name="Roader J."/>
            <person name="Houbraken J."/>
        </authorList>
    </citation>
    <scope>NUCLEOTIDE SEQUENCE</scope>
    <source>
        <strain evidence="2">M34</strain>
    </source>
</reference>